<dbReference type="Proteomes" id="UP000541558">
    <property type="component" value="Unassembled WGS sequence"/>
</dbReference>
<dbReference type="PROSITE" id="PS50181">
    <property type="entry name" value="FBOX"/>
    <property type="match status" value="1"/>
</dbReference>
<dbReference type="SUPFAM" id="SSF81383">
    <property type="entry name" value="F-box domain"/>
    <property type="match status" value="1"/>
</dbReference>
<feature type="domain" description="F-box" evidence="2">
    <location>
        <begin position="6"/>
        <end position="52"/>
    </location>
</feature>
<comment type="caution">
    <text evidence="3">The sequence shown here is derived from an EMBL/GenBank/DDBJ whole genome shotgun (WGS) entry which is preliminary data.</text>
</comment>
<reference evidence="3 4" key="1">
    <citation type="journal article" date="2020" name="ISME J.">
        <title>Uncovering the hidden diversity of litter-decomposition mechanisms in mushroom-forming fungi.</title>
        <authorList>
            <person name="Floudas D."/>
            <person name="Bentzer J."/>
            <person name="Ahren D."/>
            <person name="Johansson T."/>
            <person name="Persson P."/>
            <person name="Tunlid A."/>
        </authorList>
    </citation>
    <scope>NUCLEOTIDE SEQUENCE [LARGE SCALE GENOMIC DNA]</scope>
    <source>
        <strain evidence="3 4">CBS 175.51</strain>
    </source>
</reference>
<feature type="compositionally biased region" description="Polar residues" evidence="1">
    <location>
        <begin position="332"/>
        <end position="344"/>
    </location>
</feature>
<evidence type="ECO:0000313" key="3">
    <source>
        <dbReference type="EMBL" id="KAF5331200.1"/>
    </source>
</evidence>
<feature type="compositionally biased region" description="Gly residues" evidence="1">
    <location>
        <begin position="653"/>
        <end position="666"/>
    </location>
</feature>
<evidence type="ECO:0000256" key="1">
    <source>
        <dbReference type="SAM" id="MobiDB-lite"/>
    </source>
</evidence>
<name>A0A8H5BXE1_9AGAR</name>
<sequence>MATEASPGILTLPLELYVCIFQSLYPPDLLSLGQTCKGIRSVVCQRHVWDFALRVTCRLNQLFAPSYQPLQGLDLADLRRAALEPWSRCTSFPQRSREDLASNPSASRIESILSGGGTDGERFEEVCIVPGGRYVFGMTRTRVCLWDLGQTGKTPTRDAISSEPREPVHVMHAELGMTLWSMSAPTHITISTFRFATAEDWSFHVYEVGPLPHNIEIRQIARLRDLAPALAVDEFWIQGDKVMCHLNEGTVIWDYVKSEYVAVPTRGTASMMNTIGNHIVAWENLSSGVWTIPSLHPLLPCTSLELSELLSDDFPNGIDLGMIQDTEDNHQMHSSNNPAQQQADQEMGAPEVGDDIQAPVNASLSAVPNDGYPDLAILGFFVTAYMKSDAIRDNIIWNWGDTNKSDQVVRWDQLAVDLVEKLLALENAEVSLIEADHKHAEAFDLGSTWGKAPERGRRSTGTALAITWPPPPVVHPLLLNGLAHVKDRTVYKDRVRTKARGDIGTSPKIRELVAKYYDNLTDANGNPCTPDNALAALLASIDVRVSYHAESNTNEWWLKWWPPTRTMMGEYEFIMALRQMTFVVEGLGTINATMPPLVWCGGCRGNDHTTNHCPFSKVEGFQVPPAASTAVITRGGSRGGRREGGGRNRDNGGRNGGGSRNGFQGRGRGRGF</sequence>
<dbReference type="SMART" id="SM00256">
    <property type="entry name" value="FBOX"/>
    <property type="match status" value="1"/>
</dbReference>
<feature type="region of interest" description="Disordered" evidence="1">
    <location>
        <begin position="627"/>
        <end position="672"/>
    </location>
</feature>
<evidence type="ECO:0000313" key="4">
    <source>
        <dbReference type="Proteomes" id="UP000541558"/>
    </source>
</evidence>
<dbReference type="InterPro" id="IPR036047">
    <property type="entry name" value="F-box-like_dom_sf"/>
</dbReference>
<proteinExistence type="predicted"/>
<keyword evidence="4" id="KW-1185">Reference proteome</keyword>
<dbReference type="EMBL" id="JAACJK010000115">
    <property type="protein sequence ID" value="KAF5331200.1"/>
    <property type="molecule type" value="Genomic_DNA"/>
</dbReference>
<feature type="compositionally biased region" description="Basic and acidic residues" evidence="1">
    <location>
        <begin position="640"/>
        <end position="652"/>
    </location>
</feature>
<dbReference type="AlphaFoldDB" id="A0A8H5BXE1"/>
<accession>A0A8H5BXE1</accession>
<gene>
    <name evidence="3" type="ORF">D9611_013114</name>
</gene>
<dbReference type="InterPro" id="IPR001810">
    <property type="entry name" value="F-box_dom"/>
</dbReference>
<organism evidence="3 4">
    <name type="scientific">Ephemerocybe angulata</name>
    <dbReference type="NCBI Taxonomy" id="980116"/>
    <lineage>
        <taxon>Eukaryota</taxon>
        <taxon>Fungi</taxon>
        <taxon>Dikarya</taxon>
        <taxon>Basidiomycota</taxon>
        <taxon>Agaricomycotina</taxon>
        <taxon>Agaricomycetes</taxon>
        <taxon>Agaricomycetidae</taxon>
        <taxon>Agaricales</taxon>
        <taxon>Agaricineae</taxon>
        <taxon>Psathyrellaceae</taxon>
        <taxon>Ephemerocybe</taxon>
    </lineage>
</organism>
<feature type="region of interest" description="Disordered" evidence="1">
    <location>
        <begin position="328"/>
        <end position="348"/>
    </location>
</feature>
<protein>
    <recommendedName>
        <fullName evidence="2">F-box domain-containing protein</fullName>
    </recommendedName>
</protein>
<evidence type="ECO:0000259" key="2">
    <source>
        <dbReference type="PROSITE" id="PS50181"/>
    </source>
</evidence>
<dbReference type="OrthoDB" id="2688364at2759"/>
<dbReference type="Pfam" id="PF12937">
    <property type="entry name" value="F-box-like"/>
    <property type="match status" value="1"/>
</dbReference>